<dbReference type="CDD" id="cd02440">
    <property type="entry name" value="AdoMet_MTases"/>
    <property type="match status" value="1"/>
</dbReference>
<dbReference type="InterPro" id="IPR041698">
    <property type="entry name" value="Methyltransf_25"/>
</dbReference>
<sequence length="276" mass="30059">MVLPGLVILSNLRGMSDLFDAAAMYDEDYLHFFAAPDGGTGFPGRGPALPATGLSGETVAELAWRLLDLRPNLSVLDLACGHGDLANRLAARGCRVTGLDSSAVFLERARADAAAIGVSVEYVAGDMRRIPWTARFDRVINWSTAFGYFDDTTNRVVLRAIVGALRPGGRLVMDLDNLTSFLAAYTPSRVVAARDDGDMLVDRYRLDALTGRFEAERTVLRDGRSRRTSFVKRLFGFPELRDWLLAAGFAAVTGHGEDGRPLTADHRRMIVVASLP</sequence>
<dbReference type="PANTHER" id="PTHR43861">
    <property type="entry name" value="TRANS-ACONITATE 2-METHYLTRANSFERASE-RELATED"/>
    <property type="match status" value="1"/>
</dbReference>
<dbReference type="AlphaFoldDB" id="A0A1I3KC85"/>
<gene>
    <name evidence="4" type="ORF">SAMN05421835_101496</name>
</gene>
<keyword evidence="4" id="KW-0830">Ubiquinone</keyword>
<dbReference type="PANTHER" id="PTHR43861:SF1">
    <property type="entry name" value="TRANS-ACONITATE 2-METHYLTRANSFERASE"/>
    <property type="match status" value="1"/>
</dbReference>
<evidence type="ECO:0000256" key="2">
    <source>
        <dbReference type="ARBA" id="ARBA00022679"/>
    </source>
</evidence>
<dbReference type="GO" id="GO:0008168">
    <property type="term" value="F:methyltransferase activity"/>
    <property type="evidence" value="ECO:0007669"/>
    <property type="project" value="UniProtKB-KW"/>
</dbReference>
<organism evidence="4 5">
    <name type="scientific">Amycolatopsis sacchari</name>
    <dbReference type="NCBI Taxonomy" id="115433"/>
    <lineage>
        <taxon>Bacteria</taxon>
        <taxon>Bacillati</taxon>
        <taxon>Actinomycetota</taxon>
        <taxon>Actinomycetes</taxon>
        <taxon>Pseudonocardiales</taxon>
        <taxon>Pseudonocardiaceae</taxon>
        <taxon>Amycolatopsis</taxon>
    </lineage>
</organism>
<protein>
    <submittedName>
        <fullName evidence="4">Ubiquinone/menaquinone biosynthesis C-methylase UbiE</fullName>
    </submittedName>
</protein>
<feature type="domain" description="Methyltransferase" evidence="3">
    <location>
        <begin position="75"/>
        <end position="169"/>
    </location>
</feature>
<dbReference type="Pfam" id="PF13649">
    <property type="entry name" value="Methyltransf_25"/>
    <property type="match status" value="1"/>
</dbReference>
<keyword evidence="2" id="KW-0808">Transferase</keyword>
<accession>A0A1I3KC85</accession>
<dbReference type="InterPro" id="IPR029063">
    <property type="entry name" value="SAM-dependent_MTases_sf"/>
</dbReference>
<dbReference type="EMBL" id="FORP01000001">
    <property type="protein sequence ID" value="SFI70004.1"/>
    <property type="molecule type" value="Genomic_DNA"/>
</dbReference>
<evidence type="ECO:0000313" key="4">
    <source>
        <dbReference type="EMBL" id="SFI70004.1"/>
    </source>
</evidence>
<dbReference type="GO" id="GO:0032259">
    <property type="term" value="P:methylation"/>
    <property type="evidence" value="ECO:0007669"/>
    <property type="project" value="UniProtKB-KW"/>
</dbReference>
<dbReference type="Proteomes" id="UP000199025">
    <property type="component" value="Unassembled WGS sequence"/>
</dbReference>
<keyword evidence="5" id="KW-1185">Reference proteome</keyword>
<evidence type="ECO:0000313" key="5">
    <source>
        <dbReference type="Proteomes" id="UP000199025"/>
    </source>
</evidence>
<proteinExistence type="predicted"/>
<dbReference type="Gene3D" id="3.40.50.150">
    <property type="entry name" value="Vaccinia Virus protein VP39"/>
    <property type="match status" value="1"/>
</dbReference>
<reference evidence="4 5" key="1">
    <citation type="submission" date="2016-10" db="EMBL/GenBank/DDBJ databases">
        <authorList>
            <person name="de Groot N.N."/>
        </authorList>
    </citation>
    <scope>NUCLEOTIDE SEQUENCE [LARGE SCALE GENOMIC DNA]</scope>
    <source>
        <strain evidence="4 5">DSM 44468</strain>
    </source>
</reference>
<dbReference type="Gene3D" id="2.20.25.110">
    <property type="entry name" value="S-adenosyl-L-methionine-dependent methyltransferases"/>
    <property type="match status" value="1"/>
</dbReference>
<evidence type="ECO:0000259" key="3">
    <source>
        <dbReference type="Pfam" id="PF13649"/>
    </source>
</evidence>
<evidence type="ECO:0000256" key="1">
    <source>
        <dbReference type="ARBA" id="ARBA00022603"/>
    </source>
</evidence>
<name>A0A1I3KC85_9PSEU</name>
<keyword evidence="1 4" id="KW-0489">Methyltransferase</keyword>
<dbReference type="SUPFAM" id="SSF53335">
    <property type="entry name" value="S-adenosyl-L-methionine-dependent methyltransferases"/>
    <property type="match status" value="1"/>
</dbReference>
<dbReference type="STRING" id="115433.SAMN05421835_101496"/>